<dbReference type="Proteomes" id="UP000236726">
    <property type="component" value="Unassembled WGS sequence"/>
</dbReference>
<dbReference type="InterPro" id="IPR050534">
    <property type="entry name" value="Coronavir_polyprotein_1ab"/>
</dbReference>
<feature type="domain" description="AAA+ ATPase" evidence="3">
    <location>
        <begin position="319"/>
        <end position="466"/>
    </location>
</feature>
<evidence type="ECO:0000313" key="4">
    <source>
        <dbReference type="EMBL" id="SEF91063.1"/>
    </source>
</evidence>
<dbReference type="Gene3D" id="3.40.50.300">
    <property type="entry name" value="P-loop containing nucleotide triphosphate hydrolases"/>
    <property type="match status" value="2"/>
</dbReference>
<dbReference type="GO" id="GO:0005524">
    <property type="term" value="F:ATP binding"/>
    <property type="evidence" value="ECO:0007669"/>
    <property type="project" value="UniProtKB-KW"/>
</dbReference>
<dbReference type="InterPro" id="IPR029493">
    <property type="entry name" value="RecD2-like_HHH"/>
</dbReference>
<dbReference type="GO" id="GO:0009338">
    <property type="term" value="C:exodeoxyribonuclease V complex"/>
    <property type="evidence" value="ECO:0007669"/>
    <property type="project" value="TreeGrafter"/>
</dbReference>
<proteinExistence type="predicted"/>
<sequence length="707" mass="81041">MILKGLLISFKEHNLQTGISIACVQIPSLNKTILCDGIFFDYTNGTPLLLEGQFEKEIFKVSSVKASSFSYEISMKILKSKSYQGIGPKKATEILNKYGYDIYNYRRANILDDNETLKSIIKVTNYYTFFEDLYMYLSKFNVSYNYVKYLYNDYLFDSMDKLKENPFVLMDYGIDIYVCNLIATDLKTLKLNTKRMEALVKKIIQTNQNNGHTRILLEDFISLYNESEKKMSQNFHVNQFLLMNYIVQNYTIVEEENNLSFIYTKFDYINEKNIVQHISRLQTNKITFDFNYKYIDTVEDLLKCSYSRSQKECFKLLSSSGIKILTGGPGTGKTTVIKGIIQAFKMINPNGNLILTAPTGNAAKRMYDSTGIKAYTIHSALGITPYQTLEEITLNIKKLDYDFVIVDESSMVDSFIFSCLLKSLKNGTTLLLIGDNNQLPSVGNGNILGDLIQSKSFEHYHLDTIFRQSGESSIITNSKMVINGINNLKEDDNFKIFYAKTEDEMVNMATNVARERYLKDEDFKLFSPVKKNVYKTGTNNMNNLLHDVYFKSKFINDSNAIKYGSSTFDIGDKVIFNVNTDKYYNGLEGTIIDIQIIRNKRHITIETSDDTINITDKDLHNMSLNYAQTAHKSQGNECETCVILVPNKPMSMLKRQLLYVEITRAKKNVIIITQGDKINNALNVCISSKMEVKRNTGLIFKLKNKNL</sequence>
<dbReference type="InterPro" id="IPR027785">
    <property type="entry name" value="UvrD-like_helicase_C"/>
</dbReference>
<gene>
    <name evidence="4" type="ORF">SAMN05216537_112115</name>
</gene>
<dbReference type="RefSeq" id="WP_103953162.1">
    <property type="nucleotide sequence ID" value="NZ_FNUL01000012.1"/>
</dbReference>
<dbReference type="Pfam" id="PF13538">
    <property type="entry name" value="UvrD_C_2"/>
    <property type="match status" value="1"/>
</dbReference>
<protein>
    <submittedName>
        <fullName evidence="4">Exodeoxyribonuclease V alpha subunit</fullName>
    </submittedName>
</protein>
<evidence type="ECO:0000259" key="3">
    <source>
        <dbReference type="SMART" id="SM00382"/>
    </source>
</evidence>
<dbReference type="PANTHER" id="PTHR43788">
    <property type="entry name" value="DNA2/NAM7 HELICASE FAMILY MEMBER"/>
    <property type="match status" value="1"/>
</dbReference>
<evidence type="ECO:0000313" key="5">
    <source>
        <dbReference type="Proteomes" id="UP000236726"/>
    </source>
</evidence>
<dbReference type="InterPro" id="IPR027417">
    <property type="entry name" value="P-loop_NTPase"/>
</dbReference>
<keyword evidence="2" id="KW-0067">ATP-binding</keyword>
<keyword evidence="5" id="KW-1185">Reference proteome</keyword>
<dbReference type="PANTHER" id="PTHR43788:SF6">
    <property type="entry name" value="DNA HELICASE B"/>
    <property type="match status" value="1"/>
</dbReference>
<dbReference type="Pfam" id="PF13604">
    <property type="entry name" value="AAA_30"/>
    <property type="match status" value="1"/>
</dbReference>
<dbReference type="Gene3D" id="2.30.30.940">
    <property type="match status" value="1"/>
</dbReference>
<evidence type="ECO:0000256" key="2">
    <source>
        <dbReference type="ARBA" id="ARBA00022840"/>
    </source>
</evidence>
<evidence type="ECO:0000256" key="1">
    <source>
        <dbReference type="ARBA" id="ARBA00022741"/>
    </source>
</evidence>
<dbReference type="PROSITE" id="PS51257">
    <property type="entry name" value="PROKAR_LIPOPROTEIN"/>
    <property type="match status" value="1"/>
</dbReference>
<dbReference type="SUPFAM" id="SSF52540">
    <property type="entry name" value="P-loop containing nucleoside triphosphate hydrolases"/>
    <property type="match status" value="1"/>
</dbReference>
<dbReference type="GO" id="GO:0006310">
    <property type="term" value="P:DNA recombination"/>
    <property type="evidence" value="ECO:0007669"/>
    <property type="project" value="TreeGrafter"/>
</dbReference>
<keyword evidence="1" id="KW-0547">Nucleotide-binding</keyword>
<name>A0A1H5VV90_9FIRM</name>
<dbReference type="Pfam" id="PF14490">
    <property type="entry name" value="HHH_RecD2"/>
    <property type="match status" value="1"/>
</dbReference>
<reference evidence="4 5" key="1">
    <citation type="submission" date="2016-10" db="EMBL/GenBank/DDBJ databases">
        <authorList>
            <person name="de Groot N.N."/>
        </authorList>
    </citation>
    <scope>NUCLEOTIDE SEQUENCE [LARGE SCALE GENOMIC DNA]</scope>
    <source>
        <strain evidence="4 5">D15d</strain>
    </source>
</reference>
<dbReference type="CDD" id="cd18809">
    <property type="entry name" value="SF1_C_RecD"/>
    <property type="match status" value="1"/>
</dbReference>
<organism evidence="4 5">
    <name type="scientific">Lachnospira multipara</name>
    <dbReference type="NCBI Taxonomy" id="28051"/>
    <lineage>
        <taxon>Bacteria</taxon>
        <taxon>Bacillati</taxon>
        <taxon>Bacillota</taxon>
        <taxon>Clostridia</taxon>
        <taxon>Lachnospirales</taxon>
        <taxon>Lachnospiraceae</taxon>
        <taxon>Lachnospira</taxon>
    </lineage>
</organism>
<dbReference type="EMBL" id="FNUL01000012">
    <property type="protein sequence ID" value="SEF91063.1"/>
    <property type="molecule type" value="Genomic_DNA"/>
</dbReference>
<dbReference type="GO" id="GO:0017116">
    <property type="term" value="F:single-stranded DNA helicase activity"/>
    <property type="evidence" value="ECO:0007669"/>
    <property type="project" value="TreeGrafter"/>
</dbReference>
<dbReference type="CDD" id="cd17933">
    <property type="entry name" value="DEXSc_RecD-like"/>
    <property type="match status" value="1"/>
</dbReference>
<dbReference type="SMART" id="SM00382">
    <property type="entry name" value="AAA"/>
    <property type="match status" value="1"/>
</dbReference>
<accession>A0A1H5VV90</accession>
<dbReference type="InterPro" id="IPR003593">
    <property type="entry name" value="AAA+_ATPase"/>
</dbReference>
<dbReference type="AlphaFoldDB" id="A0A1H5VV90"/>